<dbReference type="Proteomes" id="UP000196694">
    <property type="component" value="Unassembled WGS sequence"/>
</dbReference>
<dbReference type="PANTHER" id="PTHR43278:SF4">
    <property type="entry name" value="NAD(P)H-DEPENDENT FMN-CONTAINING OXIDOREDUCTASE YWQN-RELATED"/>
    <property type="match status" value="1"/>
</dbReference>
<feature type="coiled-coil region" evidence="4">
    <location>
        <begin position="210"/>
        <end position="238"/>
    </location>
</feature>
<dbReference type="OrthoDB" id="9059at2157"/>
<evidence type="ECO:0000313" key="9">
    <source>
        <dbReference type="Proteomes" id="UP000196694"/>
    </source>
</evidence>
<comment type="similarity">
    <text evidence="3">Belongs to the SsuE family. Isf subfamily.</text>
</comment>
<keyword evidence="9" id="KW-1185">Reference proteome</keyword>
<feature type="domain" description="NADPH-dependent FMN reductase-like" evidence="5">
    <location>
        <begin position="4"/>
        <end position="161"/>
    </location>
</feature>
<evidence type="ECO:0000313" key="6">
    <source>
        <dbReference type="EMBL" id="ALL00212.1"/>
    </source>
</evidence>
<dbReference type="GO" id="GO:0016491">
    <property type="term" value="F:oxidoreductase activity"/>
    <property type="evidence" value="ECO:0007669"/>
    <property type="project" value="InterPro"/>
</dbReference>
<dbReference type="Proteomes" id="UP000058613">
    <property type="component" value="Chromosome"/>
</dbReference>
<keyword evidence="1" id="KW-0285">Flavoprotein</keyword>
<dbReference type="GeneID" id="26098488"/>
<reference evidence="7 9" key="2">
    <citation type="submission" date="2017-05" db="EMBL/GenBank/DDBJ databases">
        <title>The draft genome of the hyperthermophilic archaeon 'Pyrodictium delaneyi strain Hulk', an iron and nitrate reducer, reveals the capacity for sulfate reduction.</title>
        <authorList>
            <person name="Demey L.M."/>
            <person name="Miller C."/>
            <person name="Manzella M."/>
            <person name="Reguera G."/>
            <person name="Kashefi K."/>
        </authorList>
    </citation>
    <scope>NUCLEOTIDE SEQUENCE [LARGE SCALE GENOMIC DNA]</scope>
    <source>
        <strain evidence="7 9">Hulk</strain>
    </source>
</reference>
<keyword evidence="4" id="KW-0175">Coiled coil</keyword>
<evidence type="ECO:0000256" key="2">
    <source>
        <dbReference type="ARBA" id="ARBA00022643"/>
    </source>
</evidence>
<accession>A0A0P0N108</accession>
<evidence type="ECO:0000313" key="7">
    <source>
        <dbReference type="EMBL" id="OWJ54296.1"/>
    </source>
</evidence>
<dbReference type="EMBL" id="CP013011">
    <property type="protein sequence ID" value="ALL00212.1"/>
    <property type="molecule type" value="Genomic_DNA"/>
</dbReference>
<dbReference type="RefSeq" id="WP_055407397.1">
    <property type="nucleotide sequence ID" value="NZ_CP013011.1"/>
</dbReference>
<dbReference type="Pfam" id="PF03358">
    <property type="entry name" value="FMN_red"/>
    <property type="match status" value="1"/>
</dbReference>
<dbReference type="InterPro" id="IPR029039">
    <property type="entry name" value="Flavoprotein-like_sf"/>
</dbReference>
<gene>
    <name evidence="7" type="ORF">Pdsh_07360</name>
    <name evidence="6" type="ORF">Pyrde_0162</name>
</gene>
<dbReference type="Gene3D" id="3.40.50.360">
    <property type="match status" value="1"/>
</dbReference>
<evidence type="ECO:0000256" key="1">
    <source>
        <dbReference type="ARBA" id="ARBA00022630"/>
    </source>
</evidence>
<dbReference type="AlphaFoldDB" id="A0A0P0N108"/>
<evidence type="ECO:0000313" key="8">
    <source>
        <dbReference type="Proteomes" id="UP000058613"/>
    </source>
</evidence>
<dbReference type="KEGG" id="pdl:Pyrde_0162"/>
<name>A0A0P0N108_9CREN</name>
<keyword evidence="2" id="KW-0288">FMN</keyword>
<dbReference type="SUPFAM" id="SSF52218">
    <property type="entry name" value="Flavoproteins"/>
    <property type="match status" value="1"/>
</dbReference>
<evidence type="ECO:0000259" key="5">
    <source>
        <dbReference type="Pfam" id="PF03358"/>
    </source>
</evidence>
<dbReference type="PANTHER" id="PTHR43278">
    <property type="entry name" value="NAD(P)H-DEPENDENT FMN-CONTAINING OXIDOREDUCTASE YWQN-RELATED"/>
    <property type="match status" value="1"/>
</dbReference>
<evidence type="ECO:0000256" key="3">
    <source>
        <dbReference type="ARBA" id="ARBA00038292"/>
    </source>
</evidence>
<dbReference type="InterPro" id="IPR051796">
    <property type="entry name" value="ISF_SsuE-like"/>
</dbReference>
<protein>
    <submittedName>
        <fullName evidence="6">Iron-sulfur flavoprotein</fullName>
    </submittedName>
</protein>
<dbReference type="InterPro" id="IPR005025">
    <property type="entry name" value="FMN_Rdtase-like_dom"/>
</dbReference>
<proteinExistence type="inferred from homology"/>
<evidence type="ECO:0000256" key="4">
    <source>
        <dbReference type="SAM" id="Coils"/>
    </source>
</evidence>
<organism evidence="6 8">
    <name type="scientific">Pyrodictium delaneyi</name>
    <dbReference type="NCBI Taxonomy" id="1273541"/>
    <lineage>
        <taxon>Archaea</taxon>
        <taxon>Thermoproteota</taxon>
        <taxon>Thermoprotei</taxon>
        <taxon>Desulfurococcales</taxon>
        <taxon>Pyrodictiaceae</taxon>
        <taxon>Pyrodictium</taxon>
    </lineage>
</organism>
<dbReference type="STRING" id="1273541.Pyrde_0162"/>
<sequence>MGSVKVLGVNGSPRKYGNTFKMLWLALRGADDLGAETRLIHLYDYHLEPCMACYSDNLYECHFPKACPLYERGDKFRELAEAVLWADAIVFATPVYWFMASGKLKTFIDRLTALENMIYHTGRSLLDGKVAGVIAAGEEAGAANALSWMLLTLNMMGFHVPAWGAAYYHGRGDVLENEQATLDAYNVGVAVVRLVKALRGEHAGSEPWYRLDVRERVADLVEELRKIAEEEKEKARETRPWLL</sequence>
<dbReference type="EMBL" id="NCQP01000006">
    <property type="protein sequence ID" value="OWJ54296.1"/>
    <property type="molecule type" value="Genomic_DNA"/>
</dbReference>
<reference evidence="6 8" key="1">
    <citation type="submission" date="2015-10" db="EMBL/GenBank/DDBJ databases">
        <title>Complete genome sequence of hyperthermophilic archaeon Pyrodictium delaneyi Su06.</title>
        <authorList>
            <person name="Jung J.-H."/>
            <person name="Lin J."/>
            <person name="Holden J.F."/>
            <person name="Park C.-S."/>
        </authorList>
    </citation>
    <scope>NUCLEOTIDE SEQUENCE [LARGE SCALE GENOMIC DNA]</scope>
    <source>
        <strain evidence="6 8">Su06</strain>
    </source>
</reference>